<reference evidence="1" key="1">
    <citation type="submission" date="2023-04" db="EMBL/GenBank/DDBJ databases">
        <title>Draft Genome sequencing of Naganishia species isolated from polar environments using Oxford Nanopore Technology.</title>
        <authorList>
            <person name="Leo P."/>
            <person name="Venkateswaran K."/>
        </authorList>
    </citation>
    <scope>NUCLEOTIDE SEQUENCE</scope>
    <source>
        <strain evidence="1">MNA-CCFEE 5261</strain>
    </source>
</reference>
<accession>A0ACC2WEW8</accession>
<comment type="caution">
    <text evidence="1">The sequence shown here is derived from an EMBL/GenBank/DDBJ whole genome shotgun (WGS) entry which is preliminary data.</text>
</comment>
<name>A0ACC2WEW8_9TREE</name>
<evidence type="ECO:0000313" key="1">
    <source>
        <dbReference type="EMBL" id="KAJ9110305.1"/>
    </source>
</evidence>
<gene>
    <name evidence="1" type="ORF">QFC19_001708</name>
</gene>
<proteinExistence type="predicted"/>
<dbReference type="Proteomes" id="UP001241377">
    <property type="component" value="Unassembled WGS sequence"/>
</dbReference>
<keyword evidence="2" id="KW-1185">Reference proteome</keyword>
<protein>
    <submittedName>
        <fullName evidence="1">Uncharacterized protein</fullName>
    </submittedName>
</protein>
<organism evidence="1 2">
    <name type="scientific">Naganishia cerealis</name>
    <dbReference type="NCBI Taxonomy" id="610337"/>
    <lineage>
        <taxon>Eukaryota</taxon>
        <taxon>Fungi</taxon>
        <taxon>Dikarya</taxon>
        <taxon>Basidiomycota</taxon>
        <taxon>Agaricomycotina</taxon>
        <taxon>Tremellomycetes</taxon>
        <taxon>Filobasidiales</taxon>
        <taxon>Filobasidiaceae</taxon>
        <taxon>Naganishia</taxon>
    </lineage>
</organism>
<dbReference type="EMBL" id="JASBWR010000013">
    <property type="protein sequence ID" value="KAJ9110305.1"/>
    <property type="molecule type" value="Genomic_DNA"/>
</dbReference>
<sequence>MTATTTVYPSATVVPSMNSWCLSVTAAAATPAISESSTTSGGHMSTPPLANLAIATSTLAISGEPSSTSTVTVYYTTHRKHRRPKSFGSIGGYPHGSHANDRSSAQSPSSEEDHAVGHSSELAPRLEPSSQCVSWAMETYWMKLQPTSTETVIDVTSTSTGIATTHFWVPSVTAQNCAETPSMSSQAVVSELKLQWKLNPTISSAIDATTTSTGFLATISTTSALVAALGAAPTSSLNLYATSEKFHSEVTTHALAQPHLQTAVETTTSDSLAASFASPMPTGGAQHVNLPASAGQSNNVPSMNERASSKIAWACSAIGTVILIGILGWIVFERRKRNRKLQSYREEAEVLGEKRFYDDWHDEDTGGSEFLDPQATFRQIALDTNSACMENRGTNKVRNLFQ</sequence>
<evidence type="ECO:0000313" key="2">
    <source>
        <dbReference type="Proteomes" id="UP001241377"/>
    </source>
</evidence>